<dbReference type="InterPro" id="IPR019052">
    <property type="entry name" value="DUF2383"/>
</dbReference>
<evidence type="ECO:0000313" key="2">
    <source>
        <dbReference type="EMBL" id="ETW12464.1"/>
    </source>
</evidence>
<dbReference type="AlphaFoldDB" id="W4HIE7"/>
<organism evidence="2 3">
    <name type="scientific">Roseivivax marinus</name>
    <dbReference type="NCBI Taxonomy" id="1379903"/>
    <lineage>
        <taxon>Bacteria</taxon>
        <taxon>Pseudomonadati</taxon>
        <taxon>Pseudomonadota</taxon>
        <taxon>Alphaproteobacteria</taxon>
        <taxon>Rhodobacterales</taxon>
        <taxon>Roseobacteraceae</taxon>
        <taxon>Roseivivax</taxon>
    </lineage>
</organism>
<dbReference type="RefSeq" id="WP_043844938.1">
    <property type="nucleotide sequence ID" value="NZ_AQQW01000007.1"/>
</dbReference>
<comment type="caution">
    <text evidence="2">The sequence shown here is derived from an EMBL/GenBank/DDBJ whole genome shotgun (WGS) entry which is preliminary data.</text>
</comment>
<dbReference type="InterPro" id="IPR009078">
    <property type="entry name" value="Ferritin-like_SF"/>
</dbReference>
<evidence type="ECO:0000259" key="1">
    <source>
        <dbReference type="Pfam" id="PF09537"/>
    </source>
</evidence>
<dbReference type="Pfam" id="PF09537">
    <property type="entry name" value="DUF2383"/>
    <property type="match status" value="1"/>
</dbReference>
<dbReference type="SUPFAM" id="SSF47240">
    <property type="entry name" value="Ferritin-like"/>
    <property type="match status" value="1"/>
</dbReference>
<proteinExistence type="predicted"/>
<accession>W4HIE7</accession>
<dbReference type="eggNOG" id="ENOG5032WZ2">
    <property type="taxonomic scope" value="Bacteria"/>
</dbReference>
<dbReference type="InterPro" id="IPR012347">
    <property type="entry name" value="Ferritin-like"/>
</dbReference>
<feature type="domain" description="DUF2383" evidence="1">
    <location>
        <begin position="19"/>
        <end position="124"/>
    </location>
</feature>
<reference evidence="2 3" key="1">
    <citation type="journal article" date="2014" name="Antonie Van Leeuwenhoek">
        <title>Roseivivax atlanticus sp. nov., isolated from surface seawater of the Atlantic Ocean.</title>
        <authorList>
            <person name="Li G."/>
            <person name="Lai Q."/>
            <person name="Liu X."/>
            <person name="Sun F."/>
            <person name="Shao Z."/>
        </authorList>
    </citation>
    <scope>NUCLEOTIDE SEQUENCE [LARGE SCALE GENOMIC DNA]</scope>
    <source>
        <strain evidence="2 3">22II-s10s</strain>
    </source>
</reference>
<gene>
    <name evidence="2" type="ORF">ATO8_12966</name>
</gene>
<keyword evidence="3" id="KW-1185">Reference proteome</keyword>
<sequence length="153" mass="17132">MTDRDDAPTSPDAVQDVQINAVQSLLRRTVDAREGFDVMVEKAEPEFRPVALKFRETHHQHAERTAAIVTALGGEPDSEGSFFGTVNRTVVSVRAMFDEIDEDVMDSVRDGEKHVLESFDEAIATLGTNRHRDEILAMRGEIEALLDETRHLD</sequence>
<evidence type="ECO:0000313" key="3">
    <source>
        <dbReference type="Proteomes" id="UP000019063"/>
    </source>
</evidence>
<dbReference type="STRING" id="1379903.ATO8_12966"/>
<dbReference type="Gene3D" id="1.20.1260.10">
    <property type="match status" value="1"/>
</dbReference>
<dbReference type="Proteomes" id="UP000019063">
    <property type="component" value="Unassembled WGS sequence"/>
</dbReference>
<protein>
    <recommendedName>
        <fullName evidence="1">DUF2383 domain-containing protein</fullName>
    </recommendedName>
</protein>
<dbReference type="EMBL" id="AQQW01000007">
    <property type="protein sequence ID" value="ETW12464.1"/>
    <property type="molecule type" value="Genomic_DNA"/>
</dbReference>
<name>W4HIE7_9RHOB</name>